<sequence>MSELTLTVLRFSLLILLWLFVFSLAAVLRGDLFGTRVVNRVSASGGGRPAPTPRDRRAPAVDNLVVTSGPLAGTRIPLGSTDILIGRNPGCHLVLDDDFSSGQHARIFPAANGWGVEDLGSTNGTFVNGQRIDEAVQFEPGSQVRVGRTTIELQK</sequence>
<accession>A0ABP4XU47</accession>
<dbReference type="EMBL" id="BAAAPO010000025">
    <property type="protein sequence ID" value="GAA1791836.1"/>
    <property type="molecule type" value="Genomic_DNA"/>
</dbReference>
<dbReference type="RefSeq" id="WP_344083263.1">
    <property type="nucleotide sequence ID" value="NZ_BAAAPO010000025.1"/>
</dbReference>
<comment type="caution">
    <text evidence="3">The sequence shown here is derived from an EMBL/GenBank/DDBJ whole genome shotgun (WGS) entry which is preliminary data.</text>
</comment>
<keyword evidence="1" id="KW-0597">Phosphoprotein</keyword>
<dbReference type="Proteomes" id="UP001499938">
    <property type="component" value="Unassembled WGS sequence"/>
</dbReference>
<feature type="domain" description="FHA" evidence="2">
    <location>
        <begin position="83"/>
        <end position="132"/>
    </location>
</feature>
<dbReference type="InterPro" id="IPR008984">
    <property type="entry name" value="SMAD_FHA_dom_sf"/>
</dbReference>
<dbReference type="PANTHER" id="PTHR23308">
    <property type="entry name" value="NUCLEAR INHIBITOR OF PROTEIN PHOSPHATASE-1"/>
    <property type="match status" value="1"/>
</dbReference>
<evidence type="ECO:0000313" key="4">
    <source>
        <dbReference type="Proteomes" id="UP001499938"/>
    </source>
</evidence>
<dbReference type="InterPro" id="IPR000253">
    <property type="entry name" value="FHA_dom"/>
</dbReference>
<evidence type="ECO:0000256" key="1">
    <source>
        <dbReference type="ARBA" id="ARBA00022553"/>
    </source>
</evidence>
<dbReference type="SMART" id="SM00240">
    <property type="entry name" value="FHA"/>
    <property type="match status" value="1"/>
</dbReference>
<gene>
    <name evidence="3" type="ORF">GCM10009811_15750</name>
</gene>
<dbReference type="SUPFAM" id="SSF49879">
    <property type="entry name" value="SMAD/FHA domain"/>
    <property type="match status" value="1"/>
</dbReference>
<dbReference type="InterPro" id="IPR050923">
    <property type="entry name" value="Cell_Proc_Reg/RNA_Proc"/>
</dbReference>
<dbReference type="Gene3D" id="2.60.200.20">
    <property type="match status" value="1"/>
</dbReference>
<evidence type="ECO:0000313" key="3">
    <source>
        <dbReference type="EMBL" id="GAA1791836.1"/>
    </source>
</evidence>
<dbReference type="Pfam" id="PF00498">
    <property type="entry name" value="FHA"/>
    <property type="match status" value="1"/>
</dbReference>
<keyword evidence="4" id="KW-1185">Reference proteome</keyword>
<proteinExistence type="predicted"/>
<reference evidence="4" key="1">
    <citation type="journal article" date="2019" name="Int. J. Syst. Evol. Microbiol.">
        <title>The Global Catalogue of Microorganisms (GCM) 10K type strain sequencing project: providing services to taxonomists for standard genome sequencing and annotation.</title>
        <authorList>
            <consortium name="The Broad Institute Genomics Platform"/>
            <consortium name="The Broad Institute Genome Sequencing Center for Infectious Disease"/>
            <person name="Wu L."/>
            <person name="Ma J."/>
        </authorList>
    </citation>
    <scope>NUCLEOTIDE SEQUENCE [LARGE SCALE GENOMIC DNA]</scope>
    <source>
        <strain evidence="4">JCM 15592</strain>
    </source>
</reference>
<organism evidence="3 4">
    <name type="scientific">Nostocoides veronense</name>
    <dbReference type="NCBI Taxonomy" id="330836"/>
    <lineage>
        <taxon>Bacteria</taxon>
        <taxon>Bacillati</taxon>
        <taxon>Actinomycetota</taxon>
        <taxon>Actinomycetes</taxon>
        <taxon>Micrococcales</taxon>
        <taxon>Intrasporangiaceae</taxon>
        <taxon>Nostocoides</taxon>
    </lineage>
</organism>
<name>A0ABP4XU47_9MICO</name>
<evidence type="ECO:0000259" key="2">
    <source>
        <dbReference type="PROSITE" id="PS50006"/>
    </source>
</evidence>
<dbReference type="PROSITE" id="PS50006">
    <property type="entry name" value="FHA_DOMAIN"/>
    <property type="match status" value="1"/>
</dbReference>
<protein>
    <submittedName>
        <fullName evidence="3">FHA domain-containing protein</fullName>
    </submittedName>
</protein>